<dbReference type="EMBL" id="CAJPWZ010001452">
    <property type="protein sequence ID" value="CAG2215684.1"/>
    <property type="molecule type" value="Genomic_DNA"/>
</dbReference>
<keyword evidence="8" id="KW-0539">Nucleus</keyword>
<dbReference type="GO" id="GO:0006302">
    <property type="term" value="P:double-strand break repair"/>
    <property type="evidence" value="ECO:0007669"/>
    <property type="project" value="UniProtKB-ARBA"/>
</dbReference>
<dbReference type="FunFam" id="3.40.50.10130:FF:000001">
    <property type="entry name" value="DNA excision repair protein ERCC-1"/>
    <property type="match status" value="1"/>
</dbReference>
<dbReference type="Gene3D" id="1.10.150.20">
    <property type="entry name" value="5' to 3' exonuclease, C-terminal subdomain"/>
    <property type="match status" value="1"/>
</dbReference>
<dbReference type="SUPFAM" id="SSF52980">
    <property type="entry name" value="Restriction endonuclease-like"/>
    <property type="match status" value="1"/>
</dbReference>
<dbReference type="GO" id="GO:1990904">
    <property type="term" value="C:ribonucleoprotein complex"/>
    <property type="evidence" value="ECO:0007669"/>
    <property type="project" value="UniProtKB-KW"/>
</dbReference>
<feature type="compositionally biased region" description="Basic and acidic residues" evidence="10">
    <location>
        <begin position="34"/>
        <end position="49"/>
    </location>
</feature>
<evidence type="ECO:0000256" key="2">
    <source>
        <dbReference type="ARBA" id="ARBA00005636"/>
    </source>
</evidence>
<dbReference type="PANTHER" id="PTHR12749:SF0">
    <property type="entry name" value="DNA EXCISION REPAIR PROTEIN ERCC-1"/>
    <property type="match status" value="1"/>
</dbReference>
<evidence type="ECO:0000256" key="8">
    <source>
        <dbReference type="ARBA" id="ARBA00023242"/>
    </source>
</evidence>
<dbReference type="GO" id="GO:0070914">
    <property type="term" value="P:UV-damage excision repair"/>
    <property type="evidence" value="ECO:0007669"/>
    <property type="project" value="TreeGrafter"/>
</dbReference>
<name>A0A8S3S1E6_MYTED</name>
<feature type="domain" description="Large ribosomal subunit protein uL2 C-terminal" evidence="11">
    <location>
        <begin position="474"/>
        <end position="580"/>
    </location>
</feature>
<dbReference type="InterPro" id="IPR010994">
    <property type="entry name" value="RuvA_2-like"/>
</dbReference>
<evidence type="ECO:0000256" key="4">
    <source>
        <dbReference type="ARBA" id="ARBA00022763"/>
    </source>
</evidence>
<protein>
    <submittedName>
        <fullName evidence="13">ERCC1</fullName>
    </submittedName>
</protein>
<keyword evidence="14" id="KW-1185">Reference proteome</keyword>
<evidence type="ECO:0000256" key="3">
    <source>
        <dbReference type="ARBA" id="ARBA00008283"/>
    </source>
</evidence>
<dbReference type="GO" id="GO:0000110">
    <property type="term" value="C:nucleotide-excision repair factor 1 complex"/>
    <property type="evidence" value="ECO:0007669"/>
    <property type="project" value="TreeGrafter"/>
</dbReference>
<dbReference type="Gene3D" id="2.40.50.140">
    <property type="entry name" value="Nucleic acid-binding proteins"/>
    <property type="match status" value="1"/>
</dbReference>
<dbReference type="InterPro" id="IPR012340">
    <property type="entry name" value="NA-bd_OB-fold"/>
</dbReference>
<keyword evidence="6" id="KW-0238">DNA-binding</keyword>
<dbReference type="Pfam" id="PF03834">
    <property type="entry name" value="Rad10"/>
    <property type="match status" value="1"/>
</dbReference>
<evidence type="ECO:0000256" key="5">
    <source>
        <dbReference type="ARBA" id="ARBA00022980"/>
    </source>
</evidence>
<dbReference type="GO" id="GO:0003735">
    <property type="term" value="F:structural constituent of ribosome"/>
    <property type="evidence" value="ECO:0007669"/>
    <property type="project" value="InterPro"/>
</dbReference>
<dbReference type="InterPro" id="IPR004579">
    <property type="entry name" value="ERCC1/RAD10/SWI10"/>
</dbReference>
<feature type="compositionally biased region" description="Low complexity" evidence="10">
    <location>
        <begin position="79"/>
        <end position="90"/>
    </location>
</feature>
<dbReference type="InterPro" id="IPR008991">
    <property type="entry name" value="Translation_prot_SH3-like_sf"/>
</dbReference>
<keyword evidence="4" id="KW-0227">DNA damage</keyword>
<dbReference type="InterPro" id="IPR014722">
    <property type="entry name" value="Rib_uL2_dom2"/>
</dbReference>
<dbReference type="SUPFAM" id="SSF50104">
    <property type="entry name" value="Translation proteins SH3-like domain"/>
    <property type="match status" value="1"/>
</dbReference>
<evidence type="ECO:0000259" key="12">
    <source>
        <dbReference type="SMART" id="SM01383"/>
    </source>
</evidence>
<dbReference type="GO" id="GO:0005840">
    <property type="term" value="C:ribosome"/>
    <property type="evidence" value="ECO:0007669"/>
    <property type="project" value="UniProtKB-KW"/>
</dbReference>
<comment type="subcellular location">
    <subcellularLocation>
        <location evidence="1">Nucleus</location>
    </subcellularLocation>
</comment>
<keyword evidence="7" id="KW-0234">DNA repair</keyword>
<evidence type="ECO:0000256" key="9">
    <source>
        <dbReference type="ARBA" id="ARBA00023274"/>
    </source>
</evidence>
<comment type="similarity">
    <text evidence="3">Belongs to the ERCC1/RAD10/SWI10 family.</text>
</comment>
<dbReference type="SUPFAM" id="SSF50249">
    <property type="entry name" value="Nucleic acid-binding proteins"/>
    <property type="match status" value="1"/>
</dbReference>
<keyword evidence="9" id="KW-0687">Ribonucleoprotein</keyword>
<dbReference type="InterPro" id="IPR022669">
    <property type="entry name" value="Ribosomal_uL2_C"/>
</dbReference>
<sequence length="609" mass="68264">MTEKRRFHIPSAVEIEDSKKDVTESFRPTSIFKTYREQKKNDPSDEIQNKKPKLPDVSIKKKAEGSSCQSSLGNLQTVKSSNSGSKSTTSIDQFVKPSDSRSTFIKPSTSNNNAPKTNIFAKKEDSMLGTDSIAKTNSTEENAQKLAIPGKTSSLLVHQRQRGNPILKFVRNVPWEFGDIVPDYVMGQTTCALFLSLRYHQLNPNYIHDRLKQLGRSYELRVMLVQIDIKEPHHLLRELAKICILADCTLILAFSTEEAGRYLESYKVYENKPPDAIMEKTDQDFMAKMTDCLTNIKSVNKTDVATLISTFGSLKDIAEASQEDLSFVQVLDHRKQRECAFHTTAAIKTQHTKGPYRYVPILIPVEEVGHNPLKALKCHRTGGRGPDGRIWNHRRAGGKFDRKLRIVDNKRTDFGGETIVEKVIYIRYDPLRSAKIAAVAGGSRKRFIVATENMQPGDIITTSCDVKEESGVKLKEGDSRPLAVIPSNTMVHNIELQVGKGGIIARAAGSYARVSKQLLNECVLKMPSGKEIVVSNKCMASVGQVSNAAHNTIDIGSPNKLRWLGIRPRSGFYVAPQDAQKNNKKNKFLKKKKSYLKSQEPEQYVKFTF</sequence>
<dbReference type="InterPro" id="IPR047260">
    <property type="entry name" value="ERCC1-like_central_dom"/>
</dbReference>
<feature type="domain" description="Large ribosomal subunit protein uL2 RNA-binding" evidence="12">
    <location>
        <begin position="383"/>
        <end position="462"/>
    </location>
</feature>
<feature type="region of interest" description="Disordered" evidence="10">
    <location>
        <begin position="33"/>
        <end position="117"/>
    </location>
</feature>
<dbReference type="InterPro" id="IPR022666">
    <property type="entry name" value="Ribosomal_uL2_RNA-bd_dom"/>
</dbReference>
<dbReference type="AlphaFoldDB" id="A0A8S3S1E6"/>
<evidence type="ECO:0000256" key="7">
    <source>
        <dbReference type="ARBA" id="ARBA00023204"/>
    </source>
</evidence>
<evidence type="ECO:0000256" key="1">
    <source>
        <dbReference type="ARBA" id="ARBA00004123"/>
    </source>
</evidence>
<dbReference type="Pfam" id="PF00181">
    <property type="entry name" value="Ribosomal_L2_N"/>
    <property type="match status" value="1"/>
</dbReference>
<dbReference type="PANTHER" id="PTHR12749">
    <property type="entry name" value="EXCISION REPAIR CROSS-COMPLEMENTING 1 ERCC1"/>
    <property type="match status" value="1"/>
</dbReference>
<dbReference type="Proteomes" id="UP000683360">
    <property type="component" value="Unassembled WGS sequence"/>
</dbReference>
<dbReference type="GO" id="GO:0070522">
    <property type="term" value="C:ERCC4-ERCC1 complex"/>
    <property type="evidence" value="ECO:0007669"/>
    <property type="project" value="TreeGrafter"/>
</dbReference>
<evidence type="ECO:0000313" key="14">
    <source>
        <dbReference type="Proteomes" id="UP000683360"/>
    </source>
</evidence>
<keyword evidence="5" id="KW-0689">Ribosomal protein</keyword>
<dbReference type="NCBIfam" id="TIGR00597">
    <property type="entry name" value="rad10"/>
    <property type="match status" value="1"/>
</dbReference>
<dbReference type="SUPFAM" id="SSF47781">
    <property type="entry name" value="RuvA domain 2-like"/>
    <property type="match status" value="1"/>
</dbReference>
<dbReference type="Gene3D" id="3.40.50.10130">
    <property type="match status" value="1"/>
</dbReference>
<feature type="compositionally biased region" description="Polar residues" evidence="10">
    <location>
        <begin position="66"/>
        <end position="78"/>
    </location>
</feature>
<dbReference type="GO" id="GO:0006412">
    <property type="term" value="P:translation"/>
    <property type="evidence" value="ECO:0007669"/>
    <property type="project" value="InterPro"/>
</dbReference>
<comment type="similarity">
    <text evidence="2">Belongs to the universal ribosomal protein uL2 family.</text>
</comment>
<gene>
    <name evidence="13" type="ORF">MEDL_29442</name>
</gene>
<evidence type="ECO:0000256" key="6">
    <source>
        <dbReference type="ARBA" id="ARBA00023125"/>
    </source>
</evidence>
<dbReference type="OrthoDB" id="268576at2759"/>
<evidence type="ECO:0000256" key="10">
    <source>
        <dbReference type="SAM" id="MobiDB-lite"/>
    </source>
</evidence>
<dbReference type="GO" id="GO:0006312">
    <property type="term" value="P:mitotic recombination"/>
    <property type="evidence" value="ECO:0007669"/>
    <property type="project" value="TreeGrafter"/>
</dbReference>
<dbReference type="CDD" id="cd22325">
    <property type="entry name" value="ERCC1_C-like"/>
    <property type="match status" value="1"/>
</dbReference>
<dbReference type="SMART" id="SM01382">
    <property type="entry name" value="Ribosomal_L2_C"/>
    <property type="match status" value="1"/>
</dbReference>
<comment type="caution">
    <text evidence="13">The sequence shown here is derived from an EMBL/GenBank/DDBJ whole genome shotgun (WGS) entry which is preliminary data.</text>
</comment>
<reference evidence="13" key="1">
    <citation type="submission" date="2021-03" db="EMBL/GenBank/DDBJ databases">
        <authorList>
            <person name="Bekaert M."/>
        </authorList>
    </citation>
    <scope>NUCLEOTIDE SEQUENCE</scope>
</reference>
<dbReference type="InterPro" id="IPR011335">
    <property type="entry name" value="Restrct_endonuc-II-like"/>
</dbReference>
<organism evidence="13 14">
    <name type="scientific">Mytilus edulis</name>
    <name type="common">Blue mussel</name>
    <dbReference type="NCBI Taxonomy" id="6550"/>
    <lineage>
        <taxon>Eukaryota</taxon>
        <taxon>Metazoa</taxon>
        <taxon>Spiralia</taxon>
        <taxon>Lophotrochozoa</taxon>
        <taxon>Mollusca</taxon>
        <taxon>Bivalvia</taxon>
        <taxon>Autobranchia</taxon>
        <taxon>Pteriomorphia</taxon>
        <taxon>Mytilida</taxon>
        <taxon>Mytiloidea</taxon>
        <taxon>Mytilidae</taxon>
        <taxon>Mytilinae</taxon>
        <taxon>Mytilus</taxon>
    </lineage>
</organism>
<dbReference type="Gene3D" id="2.30.30.30">
    <property type="match status" value="1"/>
</dbReference>
<feature type="compositionally biased region" description="Polar residues" evidence="10">
    <location>
        <begin position="100"/>
        <end position="116"/>
    </location>
</feature>
<accession>A0A8S3S1E6</accession>
<evidence type="ECO:0000259" key="11">
    <source>
        <dbReference type="SMART" id="SM01382"/>
    </source>
</evidence>
<dbReference type="GO" id="GO:0003684">
    <property type="term" value="F:damaged DNA binding"/>
    <property type="evidence" value="ECO:0007669"/>
    <property type="project" value="InterPro"/>
</dbReference>
<evidence type="ECO:0000313" key="13">
    <source>
        <dbReference type="EMBL" id="CAG2215684.1"/>
    </source>
</evidence>
<proteinExistence type="inferred from homology"/>
<dbReference type="Pfam" id="PF03947">
    <property type="entry name" value="Ribosomal_L2_C"/>
    <property type="match status" value="1"/>
</dbReference>
<dbReference type="GO" id="GO:0003697">
    <property type="term" value="F:single-stranded DNA binding"/>
    <property type="evidence" value="ECO:0007669"/>
    <property type="project" value="TreeGrafter"/>
</dbReference>
<dbReference type="SMART" id="SM01383">
    <property type="entry name" value="Ribosomal_L2"/>
    <property type="match status" value="1"/>
</dbReference>